<keyword evidence="1" id="KW-0479">Metal-binding</keyword>
<keyword evidence="2" id="KW-1133">Transmembrane helix</keyword>
<proteinExistence type="predicted"/>
<keyword evidence="1" id="KW-0862">Zinc</keyword>
<evidence type="ECO:0000313" key="4">
    <source>
        <dbReference type="EMBL" id="RNA30700.1"/>
    </source>
</evidence>
<keyword evidence="1" id="KW-0863">Zinc-finger</keyword>
<dbReference type="Proteomes" id="UP000276133">
    <property type="component" value="Unassembled WGS sequence"/>
</dbReference>
<gene>
    <name evidence="4" type="ORF">BpHYR1_020880</name>
</gene>
<dbReference type="PROSITE" id="PS50966">
    <property type="entry name" value="ZF_SWIM"/>
    <property type="match status" value="1"/>
</dbReference>
<dbReference type="EMBL" id="REGN01002054">
    <property type="protein sequence ID" value="RNA30700.1"/>
    <property type="molecule type" value="Genomic_DNA"/>
</dbReference>
<sequence length="810" mass="94134">MYKYRINPSSGDIKIDQVAHGFACDLNDRCLRIKEFFIPANYSNNCYEKNIPIQFGNSPQTGYYPPDGDLIETIQINYDHCRKIKKFLINSKKILIIVGENIALSPINDIDDTVGWLLIKNFDLIDFVLHKFNWLDENKNKMKFMMASKDAVFYCFCTKLLICFLILIEQNKKIELEEKKKKKDNDGFLSKNQNCSFIASFLFCVPKKKFKGSKSFFEKSIFEKFKDISTLDEKHCKEITGWSKEKFISFSKYIKSVNDNLQRSKEQLIALYRYWLSTGSNQKTLASLFKEDVLAIVCDGTYTRLEKTSDNDAAFIEERTDQTFSKSKQLTTEQTSDTKLVTKCRFIVEKQIGILKNKKALDNIRNSEAGHIMIDYRNCCAVINFDFKPSCSDGVNAGKIAKRILKKIEKKQNNLEFLLGKQLDTKEIVPINFSEIDDFPVLKRKTMQNKIFLGSFQLRQAKSYISDLALNPTAFIVKNDLIAYICSCLSGRKVAGCCSHVAALIYYFAYAKHKEIFSPAEGLNNILIKIDSKTPPNDPIYYRNKRRKLHVSSSSDSSCSSDESDENRFEIEKSKEIGQYVTNKYNLDKKQNSDSMKFICKIKKSKNDQKTENESGSFVLLGIKLKDFENHVPKWSAIIEYHGLKDVYVKDTCTIDYHLLALWYFSIIKPNGMMNLDSVHINNLNWDKAREVWINCIIEYKERPFKRDMIYQLSLYGKNEMIKLYSCYSEKCAQCRLSIIPEIRFIKKPTYVYIQSINNNIYVEELPKIITIENCKYRFLYSTVHKPGHFLGIFEINNNLYSVDDITRNK</sequence>
<keyword evidence="2" id="KW-0812">Transmembrane</keyword>
<dbReference type="OrthoDB" id="10186934at2759"/>
<dbReference type="InterPro" id="IPR007527">
    <property type="entry name" value="Znf_SWIM"/>
</dbReference>
<reference evidence="4 5" key="1">
    <citation type="journal article" date="2018" name="Sci. Rep.">
        <title>Genomic signatures of local adaptation to the degree of environmental predictability in rotifers.</title>
        <authorList>
            <person name="Franch-Gras L."/>
            <person name="Hahn C."/>
            <person name="Garcia-Roger E.M."/>
            <person name="Carmona M.J."/>
            <person name="Serra M."/>
            <person name="Gomez A."/>
        </authorList>
    </citation>
    <scope>NUCLEOTIDE SEQUENCE [LARGE SCALE GENOMIC DNA]</scope>
    <source>
        <strain evidence="4">HYR1</strain>
    </source>
</reference>
<evidence type="ECO:0000256" key="2">
    <source>
        <dbReference type="SAM" id="Phobius"/>
    </source>
</evidence>
<feature type="domain" description="SWIM-type" evidence="3">
    <location>
        <begin position="475"/>
        <end position="509"/>
    </location>
</feature>
<keyword evidence="5" id="KW-1185">Reference proteome</keyword>
<organism evidence="4 5">
    <name type="scientific">Brachionus plicatilis</name>
    <name type="common">Marine rotifer</name>
    <name type="synonym">Brachionus muelleri</name>
    <dbReference type="NCBI Taxonomy" id="10195"/>
    <lineage>
        <taxon>Eukaryota</taxon>
        <taxon>Metazoa</taxon>
        <taxon>Spiralia</taxon>
        <taxon>Gnathifera</taxon>
        <taxon>Rotifera</taxon>
        <taxon>Eurotatoria</taxon>
        <taxon>Monogononta</taxon>
        <taxon>Pseudotrocha</taxon>
        <taxon>Ploima</taxon>
        <taxon>Brachionidae</taxon>
        <taxon>Brachionus</taxon>
    </lineage>
</organism>
<evidence type="ECO:0000313" key="5">
    <source>
        <dbReference type="Proteomes" id="UP000276133"/>
    </source>
</evidence>
<comment type="caution">
    <text evidence="4">The sequence shown here is derived from an EMBL/GenBank/DDBJ whole genome shotgun (WGS) entry which is preliminary data.</text>
</comment>
<accession>A0A3M7S530</accession>
<feature type="transmembrane region" description="Helical" evidence="2">
    <location>
        <begin position="151"/>
        <end position="168"/>
    </location>
</feature>
<protein>
    <submittedName>
        <fullName evidence="4">Zinc finger 62 like</fullName>
    </submittedName>
</protein>
<name>A0A3M7S530_BRAPC</name>
<evidence type="ECO:0000256" key="1">
    <source>
        <dbReference type="PROSITE-ProRule" id="PRU00325"/>
    </source>
</evidence>
<evidence type="ECO:0000259" key="3">
    <source>
        <dbReference type="PROSITE" id="PS50966"/>
    </source>
</evidence>
<keyword evidence="2" id="KW-0472">Membrane</keyword>
<dbReference type="GO" id="GO:0008270">
    <property type="term" value="F:zinc ion binding"/>
    <property type="evidence" value="ECO:0007669"/>
    <property type="project" value="UniProtKB-KW"/>
</dbReference>
<dbReference type="AlphaFoldDB" id="A0A3M7S530"/>